<dbReference type="InterPro" id="IPR019756">
    <property type="entry name" value="Pept_S26A_signal_pept_1_Ser-AS"/>
</dbReference>
<evidence type="ECO:0000256" key="8">
    <source>
        <dbReference type="RuleBase" id="RU362042"/>
    </source>
</evidence>
<dbReference type="PANTHER" id="PTHR43390:SF1">
    <property type="entry name" value="CHLOROPLAST PROCESSING PEPTIDASE"/>
    <property type="match status" value="1"/>
</dbReference>
<keyword evidence="6 7" id="KW-0378">Hydrolase</keyword>
<dbReference type="InterPro" id="IPR019758">
    <property type="entry name" value="Pept_S26A_signal_pept_1_CS"/>
</dbReference>
<feature type="domain" description="Peptidase S26" evidence="9">
    <location>
        <begin position="7"/>
        <end position="179"/>
    </location>
</feature>
<comment type="subcellular location">
    <subcellularLocation>
        <location evidence="2">Cell membrane</location>
        <topology evidence="2">Single-pass type II membrane protein</topology>
    </subcellularLocation>
    <subcellularLocation>
        <location evidence="8">Membrane</location>
        <topology evidence="8">Single-pass type II membrane protein</topology>
    </subcellularLocation>
</comment>
<keyword evidence="11" id="KW-1185">Reference proteome</keyword>
<sequence>MKLKELWDWVRSLAFALGLALVLGIFVFQPFKVEGHSMDPTLQDQQRIYVWKLSHTLSLLPDYGDIVVIDSRVDRKRSFQDDLVGHPLVQLLLGTEDENFRFVKRVVGRPGDLLEIKDHQLYRNGTKLDEPYIKEMMDEQRDRKWLVPANHIFVMGDNRNNSMDSRDIGFIPLDHVLGSKIEWSSNQ</sequence>
<dbReference type="PROSITE" id="PS00761">
    <property type="entry name" value="SPASE_I_3"/>
    <property type="match status" value="1"/>
</dbReference>
<dbReference type="Proteomes" id="UP001056500">
    <property type="component" value="Chromosome"/>
</dbReference>
<evidence type="ECO:0000256" key="5">
    <source>
        <dbReference type="ARBA" id="ARBA00022670"/>
    </source>
</evidence>
<dbReference type="CDD" id="cd06530">
    <property type="entry name" value="S26_SPase_I"/>
    <property type="match status" value="1"/>
</dbReference>
<dbReference type="GO" id="GO:0009003">
    <property type="term" value="F:signal peptidase activity"/>
    <property type="evidence" value="ECO:0007669"/>
    <property type="project" value="UniProtKB-EC"/>
</dbReference>
<dbReference type="PANTHER" id="PTHR43390">
    <property type="entry name" value="SIGNAL PEPTIDASE I"/>
    <property type="match status" value="1"/>
</dbReference>
<dbReference type="Gene3D" id="2.10.109.10">
    <property type="entry name" value="Umud Fragment, subunit A"/>
    <property type="match status" value="1"/>
</dbReference>
<evidence type="ECO:0000256" key="3">
    <source>
        <dbReference type="ARBA" id="ARBA00009370"/>
    </source>
</evidence>
<evidence type="ECO:0000256" key="4">
    <source>
        <dbReference type="ARBA" id="ARBA00013208"/>
    </source>
</evidence>
<evidence type="ECO:0000256" key="2">
    <source>
        <dbReference type="ARBA" id="ARBA00004401"/>
    </source>
</evidence>
<dbReference type="InterPro" id="IPR000223">
    <property type="entry name" value="Pept_S26A_signal_pept_1"/>
</dbReference>
<protein>
    <recommendedName>
        <fullName evidence="4 7">Signal peptidase I</fullName>
        <ecNumber evidence="4 7">3.4.21.89</ecNumber>
    </recommendedName>
</protein>
<dbReference type="NCBIfam" id="TIGR02227">
    <property type="entry name" value="sigpep_I_bact"/>
    <property type="match status" value="1"/>
</dbReference>
<dbReference type="SUPFAM" id="SSF51306">
    <property type="entry name" value="LexA/Signal peptidase"/>
    <property type="match status" value="1"/>
</dbReference>
<dbReference type="PROSITE" id="PS00501">
    <property type="entry name" value="SPASE_I_1"/>
    <property type="match status" value="1"/>
</dbReference>
<keyword evidence="5 7" id="KW-0645">Protease</keyword>
<comment type="catalytic activity">
    <reaction evidence="1 7">
        <text>Cleavage of hydrophobic, N-terminal signal or leader sequences from secreted and periplasmic proteins.</text>
        <dbReference type="EC" id="3.4.21.89"/>
    </reaction>
</comment>
<evidence type="ECO:0000313" key="10">
    <source>
        <dbReference type="EMBL" id="USG67147.1"/>
    </source>
</evidence>
<name>A0ABY4WJ85_9BACL</name>
<dbReference type="InterPro" id="IPR019533">
    <property type="entry name" value="Peptidase_S26"/>
</dbReference>
<dbReference type="EMBL" id="CP098755">
    <property type="protein sequence ID" value="USG67147.1"/>
    <property type="molecule type" value="Genomic_DNA"/>
</dbReference>
<evidence type="ECO:0000256" key="6">
    <source>
        <dbReference type="ARBA" id="ARBA00022801"/>
    </source>
</evidence>
<dbReference type="PRINTS" id="PR00727">
    <property type="entry name" value="LEADERPTASE"/>
</dbReference>
<evidence type="ECO:0000256" key="1">
    <source>
        <dbReference type="ARBA" id="ARBA00000677"/>
    </source>
</evidence>
<dbReference type="PROSITE" id="PS00760">
    <property type="entry name" value="SPASE_I_2"/>
    <property type="match status" value="1"/>
</dbReference>
<gene>
    <name evidence="10" type="primary">lepB</name>
    <name evidence="10" type="ORF">NDK47_07605</name>
</gene>
<comment type="similarity">
    <text evidence="3 8">Belongs to the peptidase S26 family.</text>
</comment>
<evidence type="ECO:0000256" key="7">
    <source>
        <dbReference type="RuleBase" id="RU003993"/>
    </source>
</evidence>
<evidence type="ECO:0000259" key="9">
    <source>
        <dbReference type="Pfam" id="PF10502"/>
    </source>
</evidence>
<dbReference type="InterPro" id="IPR036286">
    <property type="entry name" value="LexA/Signal_pep-like_sf"/>
</dbReference>
<reference evidence="10" key="1">
    <citation type="submission" date="2022-06" db="EMBL/GenBank/DDBJ databases">
        <title>Genome sequencing of Brevibacillus sp. BB3-R1.</title>
        <authorList>
            <person name="Heo J."/>
            <person name="Lee D."/>
            <person name="Won M."/>
            <person name="Han B.-H."/>
            <person name="Hong S.-B."/>
            <person name="Kwon S.-W."/>
        </authorList>
    </citation>
    <scope>NUCLEOTIDE SEQUENCE</scope>
    <source>
        <strain evidence="10">BB3-R1</strain>
    </source>
</reference>
<dbReference type="EC" id="3.4.21.89" evidence="4 7"/>
<organism evidence="10 11">
    <name type="scientific">Brevibacillus ruminantium</name>
    <dbReference type="NCBI Taxonomy" id="2950604"/>
    <lineage>
        <taxon>Bacteria</taxon>
        <taxon>Bacillati</taxon>
        <taxon>Bacillota</taxon>
        <taxon>Bacilli</taxon>
        <taxon>Bacillales</taxon>
        <taxon>Paenibacillaceae</taxon>
        <taxon>Brevibacillus</taxon>
    </lineage>
</organism>
<dbReference type="Pfam" id="PF10502">
    <property type="entry name" value="Peptidase_S26"/>
    <property type="match status" value="1"/>
</dbReference>
<accession>A0ABY4WJ85</accession>
<proteinExistence type="inferred from homology"/>
<dbReference type="RefSeq" id="WP_251874250.1">
    <property type="nucleotide sequence ID" value="NZ_CP098755.1"/>
</dbReference>
<dbReference type="InterPro" id="IPR019757">
    <property type="entry name" value="Pept_S26A_signal_pept_1_Lys-AS"/>
</dbReference>
<evidence type="ECO:0000313" key="11">
    <source>
        <dbReference type="Proteomes" id="UP001056500"/>
    </source>
</evidence>